<protein>
    <submittedName>
        <fullName evidence="1">Uncharacterized protein</fullName>
    </submittedName>
</protein>
<gene>
    <name evidence="1" type="ORF">AVEN_112939_1</name>
</gene>
<accession>A0A4Y2VRR9</accession>
<evidence type="ECO:0000313" key="1">
    <source>
        <dbReference type="EMBL" id="GBO27108.1"/>
    </source>
</evidence>
<name>A0A4Y2VRR9_ARAVE</name>
<evidence type="ECO:0000313" key="2">
    <source>
        <dbReference type="Proteomes" id="UP000499080"/>
    </source>
</evidence>
<proteinExistence type="predicted"/>
<feature type="non-terminal residue" evidence="1">
    <location>
        <position position="1"/>
    </location>
</feature>
<dbReference type="EMBL" id="BGPR01050099">
    <property type="protein sequence ID" value="GBO27108.1"/>
    <property type="molecule type" value="Genomic_DNA"/>
</dbReference>
<organism evidence="1 2">
    <name type="scientific">Araneus ventricosus</name>
    <name type="common">Orbweaver spider</name>
    <name type="synonym">Epeira ventricosa</name>
    <dbReference type="NCBI Taxonomy" id="182803"/>
    <lineage>
        <taxon>Eukaryota</taxon>
        <taxon>Metazoa</taxon>
        <taxon>Ecdysozoa</taxon>
        <taxon>Arthropoda</taxon>
        <taxon>Chelicerata</taxon>
        <taxon>Arachnida</taxon>
        <taxon>Araneae</taxon>
        <taxon>Araneomorphae</taxon>
        <taxon>Entelegynae</taxon>
        <taxon>Araneoidea</taxon>
        <taxon>Araneidae</taxon>
        <taxon>Araneus</taxon>
    </lineage>
</organism>
<sequence>TDVAFVYVNKDVVYRRGVGHLHPKLVDRTSGDPGKCFFRLNFPIESKCRIPLILGLARVVYSSAETPAFWNDKPELWLAQLESRFALGNISVDSTGFVRVLTSP</sequence>
<dbReference type="Proteomes" id="UP000499080">
    <property type="component" value="Unassembled WGS sequence"/>
</dbReference>
<keyword evidence="2" id="KW-1185">Reference proteome</keyword>
<reference evidence="1 2" key="1">
    <citation type="journal article" date="2019" name="Sci. Rep.">
        <title>Orb-weaving spider Araneus ventricosus genome elucidates the spidroin gene catalogue.</title>
        <authorList>
            <person name="Kono N."/>
            <person name="Nakamura H."/>
            <person name="Ohtoshi R."/>
            <person name="Moran D.A.P."/>
            <person name="Shinohara A."/>
            <person name="Yoshida Y."/>
            <person name="Fujiwara M."/>
            <person name="Mori M."/>
            <person name="Tomita M."/>
            <person name="Arakawa K."/>
        </authorList>
    </citation>
    <scope>NUCLEOTIDE SEQUENCE [LARGE SCALE GENOMIC DNA]</scope>
</reference>
<dbReference type="AlphaFoldDB" id="A0A4Y2VRR9"/>
<dbReference type="OrthoDB" id="6260718at2759"/>
<comment type="caution">
    <text evidence="1">The sequence shown here is derived from an EMBL/GenBank/DDBJ whole genome shotgun (WGS) entry which is preliminary data.</text>
</comment>